<comment type="caution">
    <text evidence="1">The sequence shown here is derived from an EMBL/GenBank/DDBJ whole genome shotgun (WGS) entry which is preliminary data.</text>
</comment>
<gene>
    <name evidence="1" type="ORF">ANME2D_03192</name>
</gene>
<organism evidence="1 2">
    <name type="scientific">Candidatus Methanoperedens nitratireducens</name>
    <dbReference type="NCBI Taxonomy" id="1392998"/>
    <lineage>
        <taxon>Archaea</taxon>
        <taxon>Methanobacteriati</taxon>
        <taxon>Methanobacteriota</taxon>
        <taxon>Stenosarchaea group</taxon>
        <taxon>Methanomicrobia</taxon>
        <taxon>Methanosarcinales</taxon>
        <taxon>ANME-2 cluster</taxon>
        <taxon>Candidatus Methanoperedentaceae</taxon>
        <taxon>Candidatus Methanoperedens</taxon>
    </lineage>
</organism>
<dbReference type="RefSeq" id="WP_048093383.1">
    <property type="nucleotide sequence ID" value="NZ_JMIY01000007.1"/>
</dbReference>
<protein>
    <submittedName>
        <fullName evidence="1">Uncharacterized protein</fullName>
    </submittedName>
</protein>
<dbReference type="AlphaFoldDB" id="A0A062V6X7"/>
<evidence type="ECO:0000313" key="2">
    <source>
        <dbReference type="Proteomes" id="UP000027153"/>
    </source>
</evidence>
<dbReference type="OrthoDB" id="373490at2157"/>
<dbReference type="EMBL" id="JMIY01000007">
    <property type="protein sequence ID" value="KCZ71160.1"/>
    <property type="molecule type" value="Genomic_DNA"/>
</dbReference>
<dbReference type="Proteomes" id="UP000027153">
    <property type="component" value="Unassembled WGS sequence"/>
</dbReference>
<evidence type="ECO:0000313" key="1">
    <source>
        <dbReference type="EMBL" id="KCZ71160.1"/>
    </source>
</evidence>
<sequence length="111" mass="12846">MEEPKKKKTEFKLTAVDRYNKVIEVIVHECLDCRELVPKVGDCPQCGTAYKHTRTVEDFKTGFLHYIFECNGCPAEERKAQKIIKFTEVVDESRLNIRKNLADDFLKSGGY</sequence>
<accession>A0A062V6X7</accession>
<proteinExistence type="predicted"/>
<name>A0A062V6X7_9EURY</name>
<reference evidence="1 2" key="1">
    <citation type="journal article" date="2013" name="Nature">
        <title>Anaerobic oxidation of methane coupled to nitrate reduction in a novel archaeal lineage.</title>
        <authorList>
            <person name="Haroon M.F."/>
            <person name="Hu S."/>
            <person name="Shi Y."/>
            <person name="Imelfort M."/>
            <person name="Keller J."/>
            <person name="Hugenholtz P."/>
            <person name="Yuan Z."/>
            <person name="Tyson G.W."/>
        </authorList>
    </citation>
    <scope>NUCLEOTIDE SEQUENCE [LARGE SCALE GENOMIC DNA]</scope>
    <source>
        <strain evidence="1 2">ANME-2d</strain>
    </source>
</reference>
<keyword evidence="2" id="KW-1185">Reference proteome</keyword>